<accession>A0A2P6PGD1</accession>
<keyword evidence="3" id="KW-1185">Reference proteome</keyword>
<reference evidence="2 3" key="1">
    <citation type="journal article" date="2018" name="Nat. Genet.">
        <title>The Rosa genome provides new insights in the design of modern roses.</title>
        <authorList>
            <person name="Bendahmane M."/>
        </authorList>
    </citation>
    <scope>NUCLEOTIDE SEQUENCE [LARGE SCALE GENOMIC DNA]</scope>
    <source>
        <strain evidence="3">cv. Old Blush</strain>
    </source>
</reference>
<gene>
    <name evidence="2" type="ORF">RchiOBHm_Chr7g0234251</name>
</gene>
<keyword evidence="1" id="KW-0812">Transmembrane</keyword>
<proteinExistence type="predicted"/>
<evidence type="ECO:0000256" key="1">
    <source>
        <dbReference type="SAM" id="Phobius"/>
    </source>
</evidence>
<name>A0A2P6PGD1_ROSCH</name>
<comment type="caution">
    <text evidence="2">The sequence shown here is derived from an EMBL/GenBank/DDBJ whole genome shotgun (WGS) entry which is preliminary data.</text>
</comment>
<protein>
    <submittedName>
        <fullName evidence="2">Uncharacterized protein</fullName>
    </submittedName>
</protein>
<dbReference type="EMBL" id="PDCK01000045">
    <property type="protein sequence ID" value="PRQ20994.1"/>
    <property type="molecule type" value="Genomic_DNA"/>
</dbReference>
<dbReference type="Proteomes" id="UP000238479">
    <property type="component" value="Chromosome 7"/>
</dbReference>
<sequence>MTLYIWNQSYLGDTDSSRTRTPKQRQPLWAALSLSHSPIFFLHFSSFLYNFF</sequence>
<feature type="transmembrane region" description="Helical" evidence="1">
    <location>
        <begin position="28"/>
        <end position="49"/>
    </location>
</feature>
<keyword evidence="1" id="KW-0472">Membrane</keyword>
<organism evidence="2 3">
    <name type="scientific">Rosa chinensis</name>
    <name type="common">China rose</name>
    <dbReference type="NCBI Taxonomy" id="74649"/>
    <lineage>
        <taxon>Eukaryota</taxon>
        <taxon>Viridiplantae</taxon>
        <taxon>Streptophyta</taxon>
        <taxon>Embryophyta</taxon>
        <taxon>Tracheophyta</taxon>
        <taxon>Spermatophyta</taxon>
        <taxon>Magnoliopsida</taxon>
        <taxon>eudicotyledons</taxon>
        <taxon>Gunneridae</taxon>
        <taxon>Pentapetalae</taxon>
        <taxon>rosids</taxon>
        <taxon>fabids</taxon>
        <taxon>Rosales</taxon>
        <taxon>Rosaceae</taxon>
        <taxon>Rosoideae</taxon>
        <taxon>Rosoideae incertae sedis</taxon>
        <taxon>Rosa</taxon>
    </lineage>
</organism>
<dbReference type="AlphaFoldDB" id="A0A2P6PGD1"/>
<dbReference type="Gramene" id="PRQ20994">
    <property type="protein sequence ID" value="PRQ20994"/>
    <property type="gene ID" value="RchiOBHm_Chr7g0234251"/>
</dbReference>
<evidence type="ECO:0000313" key="2">
    <source>
        <dbReference type="EMBL" id="PRQ20994.1"/>
    </source>
</evidence>
<keyword evidence="1" id="KW-1133">Transmembrane helix</keyword>
<evidence type="ECO:0000313" key="3">
    <source>
        <dbReference type="Proteomes" id="UP000238479"/>
    </source>
</evidence>